<name>A0ACC4AQ51_POPAL</name>
<dbReference type="EMBL" id="RCHU02000017">
    <property type="protein sequence ID" value="KAL3568345.1"/>
    <property type="molecule type" value="Genomic_DNA"/>
</dbReference>
<organism evidence="1 2">
    <name type="scientific">Populus alba</name>
    <name type="common">White poplar</name>
    <dbReference type="NCBI Taxonomy" id="43335"/>
    <lineage>
        <taxon>Eukaryota</taxon>
        <taxon>Viridiplantae</taxon>
        <taxon>Streptophyta</taxon>
        <taxon>Embryophyta</taxon>
        <taxon>Tracheophyta</taxon>
        <taxon>Spermatophyta</taxon>
        <taxon>Magnoliopsida</taxon>
        <taxon>eudicotyledons</taxon>
        <taxon>Gunneridae</taxon>
        <taxon>Pentapetalae</taxon>
        <taxon>rosids</taxon>
        <taxon>fabids</taxon>
        <taxon>Malpighiales</taxon>
        <taxon>Salicaceae</taxon>
        <taxon>Saliceae</taxon>
        <taxon>Populus</taxon>
    </lineage>
</organism>
<comment type="caution">
    <text evidence="1">The sequence shown here is derived from an EMBL/GenBank/DDBJ whole genome shotgun (WGS) entry which is preliminary data.</text>
</comment>
<gene>
    <name evidence="1" type="ORF">D5086_030996</name>
</gene>
<sequence length="652" mass="72783">MATERDDSLKSVSVRLDGKNYSYWSYVMRNFLKGKKMWGYVSGTYMIPKNVEEGDVVLIDTWEANNIKIITWINNFIEHSIGMQLAKYKTTKEVWDHLQREQQRLVQFLTALRSDFEGLRGSILHRSPLPCVDSVVSELLAEEIRLQSYSEKGILSASNPSVLAVPSKPFSTHQNKPYTRVGFNECSFCKHKGHWKAQCSKLRQQNQAWKSGNQSQSNAHRPPQGYKPQHHNIAAVASSSSITDPNILAEQFQKFLSLQPQAMSASSSIGQLPHSSSGMSYSEWVLDSGASHHMSPDSSSFTFVSPLSSIPVIIADGTQMPLAGVGYVVTPHMSLPNVYLIPQLKLNLASVGTGTLLSGTPEAPFSSTAPQASSEIVDPPSRQSIRIPMDEELSALHKTNTWDLVPLPPGKSVVGCRWVYKNKTNSDGSIERYKARLVAKGYYQQYGMDYEETFAPVTKMTTIRTLIAVASIRQWHISQLDVKNAFLNGDLQEEVYMAPPPGISHDSGYVCKLKKALYGLKQAPRAWFEKFSIVISSLGFVSSSHDSALFIKCTDAGRIILSLYVDDMIITGDDIDGISVMKTELARRFEMKDLGYLRYFLGIEVAYSPRGYLLSQSKYVADILERARLIDNKTVDTPIEVNARYCICCLCC</sequence>
<reference evidence="1 2" key="1">
    <citation type="journal article" date="2024" name="Plant Biotechnol. J.">
        <title>Genome and CRISPR/Cas9 system of a widespread forest tree (Populus alba) in the world.</title>
        <authorList>
            <person name="Liu Y.J."/>
            <person name="Jiang P.F."/>
            <person name="Han X.M."/>
            <person name="Li X.Y."/>
            <person name="Wang H.M."/>
            <person name="Wang Y.J."/>
            <person name="Wang X.X."/>
            <person name="Zeng Q.Y."/>
        </authorList>
    </citation>
    <scope>NUCLEOTIDE SEQUENCE [LARGE SCALE GENOMIC DNA]</scope>
    <source>
        <strain evidence="2">cv. PAL-ZL1</strain>
    </source>
</reference>
<accession>A0ACC4AQ51</accession>
<keyword evidence="2" id="KW-1185">Reference proteome</keyword>
<protein>
    <submittedName>
        <fullName evidence="1">Uncharacterized protein</fullName>
    </submittedName>
</protein>
<evidence type="ECO:0000313" key="1">
    <source>
        <dbReference type="EMBL" id="KAL3568345.1"/>
    </source>
</evidence>
<dbReference type="Proteomes" id="UP000309997">
    <property type="component" value="Unassembled WGS sequence"/>
</dbReference>
<proteinExistence type="predicted"/>
<evidence type="ECO:0000313" key="2">
    <source>
        <dbReference type="Proteomes" id="UP000309997"/>
    </source>
</evidence>